<protein>
    <submittedName>
        <fullName evidence="1">Uncharacterized protein</fullName>
    </submittedName>
</protein>
<evidence type="ECO:0000313" key="2">
    <source>
        <dbReference type="Proteomes" id="UP000011907"/>
    </source>
</evidence>
<dbReference type="RefSeq" id="WP_006640211.1">
    <property type="nucleotide sequence ID" value="NZ_AOFM01000015.1"/>
</dbReference>
<dbReference type="Proteomes" id="UP000011907">
    <property type="component" value="Unassembled WGS sequence"/>
</dbReference>
<reference evidence="1 2" key="1">
    <citation type="journal article" date="2013" name="Genome Announc.">
        <title>Draft Whole-Genome Sequence of Bacillus sonorensis Strain L12, a Source of Nonribosomal Lipopeptides.</title>
        <authorList>
            <person name="Adimpong D.B."/>
            <person name="Sorensen K.I."/>
            <person name="Nielsen D.S."/>
            <person name="Thorsen L."/>
            <person name="Rasmussen T.B."/>
            <person name="Derkx P.M."/>
            <person name="Jespersen L."/>
        </authorList>
    </citation>
    <scope>NUCLEOTIDE SEQUENCE [LARGE SCALE GENOMIC DNA]</scope>
    <source>
        <strain evidence="1 2">L12</strain>
    </source>
</reference>
<gene>
    <name evidence="1" type="ORF">BSONL12_21444</name>
</gene>
<evidence type="ECO:0000313" key="1">
    <source>
        <dbReference type="EMBL" id="EME72513.1"/>
    </source>
</evidence>
<comment type="caution">
    <text evidence="1">The sequence shown here is derived from an EMBL/GenBank/DDBJ whole genome shotgun (WGS) entry which is preliminary data.</text>
</comment>
<dbReference type="EMBL" id="AOFM01000015">
    <property type="protein sequence ID" value="EME72513.1"/>
    <property type="molecule type" value="Genomic_DNA"/>
</dbReference>
<proteinExistence type="predicted"/>
<sequence>MDAEMRDKPIVTGKDAERFLEKVRRNNRKVEFRRAQRKKLIQKASAAINNRYGTAFKMLSQNDE</sequence>
<dbReference type="PATRIC" id="fig|1274524.3.peg.4624"/>
<dbReference type="AlphaFoldDB" id="M5NZD1"/>
<name>M5NZD1_9BACI</name>
<organism evidence="1 2">
    <name type="scientific">Bacillus sonorensis L12</name>
    <dbReference type="NCBI Taxonomy" id="1274524"/>
    <lineage>
        <taxon>Bacteria</taxon>
        <taxon>Bacillati</taxon>
        <taxon>Bacillota</taxon>
        <taxon>Bacilli</taxon>
        <taxon>Bacillales</taxon>
        <taxon>Bacillaceae</taxon>
        <taxon>Bacillus</taxon>
    </lineage>
</organism>
<accession>M5NZD1</accession>